<dbReference type="EMBL" id="JAQGDS010000007">
    <property type="protein sequence ID" value="KAJ6259420.1"/>
    <property type="molecule type" value="Genomic_DNA"/>
</dbReference>
<reference evidence="2" key="1">
    <citation type="submission" date="2023-01" db="EMBL/GenBank/DDBJ databases">
        <title>The chitinases involved in constricting ring structure development in the nematode-trapping fungus Drechslerella dactyloides.</title>
        <authorList>
            <person name="Wang R."/>
            <person name="Zhang L."/>
            <person name="Tang P."/>
            <person name="Li S."/>
            <person name="Liang L."/>
        </authorList>
    </citation>
    <scope>NUCLEOTIDE SEQUENCE</scope>
    <source>
        <strain evidence="2">YMF1.00031</strain>
    </source>
</reference>
<organism evidence="2 3">
    <name type="scientific">Drechslerella dactyloides</name>
    <name type="common">Nematode-trapping fungus</name>
    <name type="synonym">Arthrobotrys dactyloides</name>
    <dbReference type="NCBI Taxonomy" id="74499"/>
    <lineage>
        <taxon>Eukaryota</taxon>
        <taxon>Fungi</taxon>
        <taxon>Dikarya</taxon>
        <taxon>Ascomycota</taxon>
        <taxon>Pezizomycotina</taxon>
        <taxon>Orbiliomycetes</taxon>
        <taxon>Orbiliales</taxon>
        <taxon>Orbiliaceae</taxon>
        <taxon>Drechslerella</taxon>
    </lineage>
</organism>
<feature type="region of interest" description="Disordered" evidence="1">
    <location>
        <begin position="92"/>
        <end position="116"/>
    </location>
</feature>
<name>A0AAD6NIG1_DREDA</name>
<dbReference type="AlphaFoldDB" id="A0AAD6NIG1"/>
<feature type="compositionally biased region" description="Basic and acidic residues" evidence="1">
    <location>
        <begin position="98"/>
        <end position="108"/>
    </location>
</feature>
<protein>
    <submittedName>
        <fullName evidence="2">Uncharacterized protein</fullName>
    </submittedName>
</protein>
<evidence type="ECO:0000256" key="1">
    <source>
        <dbReference type="SAM" id="MobiDB-lite"/>
    </source>
</evidence>
<sequence length="116" mass="13392">MYDYQKALDDIPAAYKVNHKYYKWYPKFGGEAGEPMTWTKDHTRVPGTSEPYYVDGRSNGETSDWLRNLNPSLFGPPPLSWKLSKRAQENATKIYSKAKMDEPARDLEEGQQSEEP</sequence>
<feature type="region of interest" description="Disordered" evidence="1">
    <location>
        <begin position="35"/>
        <end position="61"/>
    </location>
</feature>
<comment type="caution">
    <text evidence="2">The sequence shown here is derived from an EMBL/GenBank/DDBJ whole genome shotgun (WGS) entry which is preliminary data.</text>
</comment>
<evidence type="ECO:0000313" key="2">
    <source>
        <dbReference type="EMBL" id="KAJ6259420.1"/>
    </source>
</evidence>
<evidence type="ECO:0000313" key="3">
    <source>
        <dbReference type="Proteomes" id="UP001221413"/>
    </source>
</evidence>
<keyword evidence="3" id="KW-1185">Reference proteome</keyword>
<gene>
    <name evidence="2" type="ORF">Dda_6322</name>
</gene>
<proteinExistence type="predicted"/>
<dbReference type="Proteomes" id="UP001221413">
    <property type="component" value="Unassembled WGS sequence"/>
</dbReference>
<accession>A0AAD6NIG1</accession>